<name>A0ABQ6HJA2_9GAMM</name>
<feature type="signal peptide" evidence="1">
    <location>
        <begin position="1"/>
        <end position="23"/>
    </location>
</feature>
<organism evidence="2 3">
    <name type="scientific">Thalassotalea loyana</name>
    <dbReference type="NCBI Taxonomy" id="280483"/>
    <lineage>
        <taxon>Bacteria</taxon>
        <taxon>Pseudomonadati</taxon>
        <taxon>Pseudomonadota</taxon>
        <taxon>Gammaproteobacteria</taxon>
        <taxon>Alteromonadales</taxon>
        <taxon>Colwelliaceae</taxon>
        <taxon>Thalassotalea</taxon>
    </lineage>
</organism>
<dbReference type="PIRSF" id="PIRSF014995">
    <property type="entry name" value="UCP014995"/>
    <property type="match status" value="1"/>
</dbReference>
<dbReference type="Proteomes" id="UP001157134">
    <property type="component" value="Unassembled WGS sequence"/>
</dbReference>
<evidence type="ECO:0008006" key="4">
    <source>
        <dbReference type="Google" id="ProtNLM"/>
    </source>
</evidence>
<dbReference type="EMBL" id="BSSV01000007">
    <property type="protein sequence ID" value="GLX86841.1"/>
    <property type="molecule type" value="Genomic_DNA"/>
</dbReference>
<gene>
    <name evidence="2" type="ORF">tloyanaT_30940</name>
</gene>
<protein>
    <recommendedName>
        <fullName evidence="4">DUF2271 domain-containing protein</fullName>
    </recommendedName>
</protein>
<keyword evidence="1" id="KW-0732">Signal</keyword>
<dbReference type="Pfam" id="PF10029">
    <property type="entry name" value="DUF2271"/>
    <property type="match status" value="1"/>
</dbReference>
<evidence type="ECO:0000256" key="1">
    <source>
        <dbReference type="SAM" id="SignalP"/>
    </source>
</evidence>
<feature type="chain" id="PRO_5047322421" description="DUF2271 domain-containing protein" evidence="1">
    <location>
        <begin position="24"/>
        <end position="166"/>
    </location>
</feature>
<evidence type="ECO:0000313" key="2">
    <source>
        <dbReference type="EMBL" id="GLX86841.1"/>
    </source>
</evidence>
<comment type="caution">
    <text evidence="2">The sequence shown here is derived from an EMBL/GenBank/DDBJ whole genome shotgun (WGS) entry which is preliminary data.</text>
</comment>
<reference evidence="2 3" key="1">
    <citation type="submission" date="2023-03" db="EMBL/GenBank/DDBJ databases">
        <title>Thalassotalea loyana LMG 22536T draft genome sequence.</title>
        <authorList>
            <person name="Sawabe T."/>
        </authorList>
    </citation>
    <scope>NUCLEOTIDE SEQUENCE [LARGE SCALE GENOMIC DNA]</scope>
    <source>
        <strain evidence="2 3">LMG 22536</strain>
    </source>
</reference>
<keyword evidence="3" id="KW-1185">Reference proteome</keyword>
<proteinExistence type="predicted"/>
<sequence>MNKFFLIIFIGLGSMCFSHIAGAQTINMTVEIPKITSNPYHKPYVAIWLETPKREGVHTFAFWKEQPDWFKDLRQWWRKIGRKRSPNYDAVTGATRKPGVYHLIWHGQLVDGQRLPPGEYILHFESVREQGSREYIRQKIYYGQNRIQHYELQGKTELGKIVISVN</sequence>
<dbReference type="InterPro" id="IPR014469">
    <property type="entry name" value="DUF2271"/>
</dbReference>
<dbReference type="RefSeq" id="WP_284300263.1">
    <property type="nucleotide sequence ID" value="NZ_BSSV01000007.1"/>
</dbReference>
<evidence type="ECO:0000313" key="3">
    <source>
        <dbReference type="Proteomes" id="UP001157134"/>
    </source>
</evidence>
<accession>A0ABQ6HJA2</accession>